<dbReference type="EMBL" id="MGFH01000176">
    <property type="protein sequence ID" value="OGM03327.1"/>
    <property type="molecule type" value="Genomic_DNA"/>
</dbReference>
<evidence type="ECO:0000313" key="2">
    <source>
        <dbReference type="Proteomes" id="UP000178735"/>
    </source>
</evidence>
<dbReference type="STRING" id="1817813.A2008_04775"/>
<dbReference type="AlphaFoldDB" id="A0A1F7WLA8"/>
<proteinExistence type="predicted"/>
<accession>A0A1F7WLA8</accession>
<name>A0A1F7WLA8_9BACT</name>
<sequence length="105" mass="12417">MNPPRVVLSSLKAQIKRRFYYYFSPQKVKEDLKKRRGECLSCGKCCQAVAPCPMLFKIGEKLLCKIHQHKPYPCHLYPVNNKDFFKHLKTSCGYWFVDDNDEKEI</sequence>
<gene>
    <name evidence="1" type="ORF">A2008_04775</name>
</gene>
<comment type="caution">
    <text evidence="1">The sequence shown here is derived from an EMBL/GenBank/DDBJ whole genome shotgun (WGS) entry which is preliminary data.</text>
</comment>
<organism evidence="1 2">
    <name type="scientific">Candidatus Wallbacteria bacterium GWC2_49_35</name>
    <dbReference type="NCBI Taxonomy" id="1817813"/>
    <lineage>
        <taxon>Bacteria</taxon>
        <taxon>Candidatus Walliibacteriota</taxon>
    </lineage>
</organism>
<evidence type="ECO:0000313" key="1">
    <source>
        <dbReference type="EMBL" id="OGM03327.1"/>
    </source>
</evidence>
<protein>
    <submittedName>
        <fullName evidence="1">Uncharacterized protein</fullName>
    </submittedName>
</protein>
<dbReference type="Proteomes" id="UP000178735">
    <property type="component" value="Unassembled WGS sequence"/>
</dbReference>
<reference evidence="1 2" key="1">
    <citation type="journal article" date="2016" name="Nat. Commun.">
        <title>Thousands of microbial genomes shed light on interconnected biogeochemical processes in an aquifer system.</title>
        <authorList>
            <person name="Anantharaman K."/>
            <person name="Brown C.T."/>
            <person name="Hug L.A."/>
            <person name="Sharon I."/>
            <person name="Castelle C.J."/>
            <person name="Probst A.J."/>
            <person name="Thomas B.C."/>
            <person name="Singh A."/>
            <person name="Wilkins M.J."/>
            <person name="Karaoz U."/>
            <person name="Brodie E.L."/>
            <person name="Williams K.H."/>
            <person name="Hubbard S.S."/>
            <person name="Banfield J.F."/>
        </authorList>
    </citation>
    <scope>NUCLEOTIDE SEQUENCE [LARGE SCALE GENOMIC DNA]</scope>
</reference>